<feature type="transmembrane region" description="Helical" evidence="2">
    <location>
        <begin position="12"/>
        <end position="34"/>
    </location>
</feature>
<accession>A0ABQ9TQT2</accession>
<keyword evidence="2" id="KW-0472">Membrane</keyword>
<keyword evidence="2" id="KW-1133">Transmembrane helix</keyword>
<evidence type="ECO:0000313" key="4">
    <source>
        <dbReference type="Proteomes" id="UP001266305"/>
    </source>
</evidence>
<protein>
    <submittedName>
        <fullName evidence="3">Uncharacterized protein</fullName>
    </submittedName>
</protein>
<comment type="caution">
    <text evidence="3">The sequence shown here is derived from an EMBL/GenBank/DDBJ whole genome shotgun (WGS) entry which is preliminary data.</text>
</comment>
<keyword evidence="4" id="KW-1185">Reference proteome</keyword>
<keyword evidence="2" id="KW-0812">Transmembrane</keyword>
<proteinExistence type="predicted"/>
<sequence>MLEEAGEVLENMLKASCLPLGFIVFLPAVLLLVAPPLPAADAAHEFTVYRMQQYDLQGQPYGACPRPTHGAPRTPRPHHSRPASQPQADPQPRPGPPDPCSGPRRTFLCRPTRADASVLTSSAQAPVLETVWLVPGPTGSHPCVHASPLCLTAFGVKGPRTDFCQAEPLNAVVLQPPPPTTALGAECTSSKLKPHSEFSRSGHLLPRQGPISSRVPDTLVPVRESYVSESGGLASLAASHVPNSSDHL</sequence>
<dbReference type="Proteomes" id="UP001266305">
    <property type="component" value="Unassembled WGS sequence"/>
</dbReference>
<name>A0ABQ9TQT2_SAGOE</name>
<gene>
    <name evidence="3" type="ORF">P7K49_032916</name>
</gene>
<evidence type="ECO:0000256" key="1">
    <source>
        <dbReference type="SAM" id="MobiDB-lite"/>
    </source>
</evidence>
<dbReference type="EMBL" id="JASSZA010000019">
    <property type="protein sequence ID" value="KAK2087009.1"/>
    <property type="molecule type" value="Genomic_DNA"/>
</dbReference>
<organism evidence="3 4">
    <name type="scientific">Saguinus oedipus</name>
    <name type="common">Cotton-top tamarin</name>
    <name type="synonym">Oedipomidas oedipus</name>
    <dbReference type="NCBI Taxonomy" id="9490"/>
    <lineage>
        <taxon>Eukaryota</taxon>
        <taxon>Metazoa</taxon>
        <taxon>Chordata</taxon>
        <taxon>Craniata</taxon>
        <taxon>Vertebrata</taxon>
        <taxon>Euteleostomi</taxon>
        <taxon>Mammalia</taxon>
        <taxon>Eutheria</taxon>
        <taxon>Euarchontoglires</taxon>
        <taxon>Primates</taxon>
        <taxon>Haplorrhini</taxon>
        <taxon>Platyrrhini</taxon>
        <taxon>Cebidae</taxon>
        <taxon>Callitrichinae</taxon>
        <taxon>Saguinus</taxon>
    </lineage>
</organism>
<evidence type="ECO:0000256" key="2">
    <source>
        <dbReference type="SAM" id="Phobius"/>
    </source>
</evidence>
<reference evidence="3 4" key="1">
    <citation type="submission" date="2023-05" db="EMBL/GenBank/DDBJ databases">
        <title>B98-5 Cell Line De Novo Hybrid Assembly: An Optical Mapping Approach.</title>
        <authorList>
            <person name="Kananen K."/>
            <person name="Auerbach J.A."/>
            <person name="Kautto E."/>
            <person name="Blachly J.S."/>
        </authorList>
    </citation>
    <scope>NUCLEOTIDE SEQUENCE [LARGE SCALE GENOMIC DNA]</scope>
    <source>
        <strain evidence="3">B95-8</strain>
        <tissue evidence="3">Cell line</tissue>
    </source>
</reference>
<feature type="region of interest" description="Disordered" evidence="1">
    <location>
        <begin position="192"/>
        <end position="216"/>
    </location>
</feature>
<feature type="region of interest" description="Disordered" evidence="1">
    <location>
        <begin position="60"/>
        <end position="106"/>
    </location>
</feature>
<feature type="compositionally biased region" description="Pro residues" evidence="1">
    <location>
        <begin position="89"/>
        <end position="100"/>
    </location>
</feature>
<evidence type="ECO:0000313" key="3">
    <source>
        <dbReference type="EMBL" id="KAK2087009.1"/>
    </source>
</evidence>